<keyword evidence="11" id="KW-1185">Reference proteome</keyword>
<evidence type="ECO:0000256" key="8">
    <source>
        <dbReference type="SAM" id="MobiDB-lite"/>
    </source>
</evidence>
<dbReference type="GO" id="GO:0005634">
    <property type="term" value="C:nucleus"/>
    <property type="evidence" value="ECO:0007669"/>
    <property type="project" value="UniProtKB-SubCell"/>
</dbReference>
<evidence type="ECO:0000259" key="9">
    <source>
        <dbReference type="Pfam" id="PF02892"/>
    </source>
</evidence>
<dbReference type="GO" id="GO:0003677">
    <property type="term" value="F:DNA binding"/>
    <property type="evidence" value="ECO:0007669"/>
    <property type="project" value="InterPro"/>
</dbReference>
<dbReference type="InterPro" id="IPR003656">
    <property type="entry name" value="Znf_BED"/>
</dbReference>
<protein>
    <submittedName>
        <fullName evidence="10">7648_t:CDS:1</fullName>
    </submittedName>
</protein>
<feature type="compositionally biased region" description="Polar residues" evidence="8">
    <location>
        <begin position="1"/>
        <end position="11"/>
    </location>
</feature>
<dbReference type="SUPFAM" id="SSF53098">
    <property type="entry name" value="Ribonuclease H-like"/>
    <property type="match status" value="1"/>
</dbReference>
<comment type="subcellular location">
    <subcellularLocation>
        <location evidence="1">Nucleus</location>
    </subcellularLocation>
</comment>
<evidence type="ECO:0000256" key="2">
    <source>
        <dbReference type="ARBA" id="ARBA00022723"/>
    </source>
</evidence>
<reference evidence="10" key="1">
    <citation type="submission" date="2021-06" db="EMBL/GenBank/DDBJ databases">
        <authorList>
            <person name="Kallberg Y."/>
            <person name="Tangrot J."/>
            <person name="Rosling A."/>
        </authorList>
    </citation>
    <scope>NUCLEOTIDE SEQUENCE</scope>
    <source>
        <strain evidence="10">MA453B</strain>
    </source>
</reference>
<name>A0A9N9JKN9_9GLOM</name>
<dbReference type="InterPro" id="IPR052035">
    <property type="entry name" value="ZnF_BED_domain_contain"/>
</dbReference>
<dbReference type="InterPro" id="IPR012337">
    <property type="entry name" value="RNaseH-like_sf"/>
</dbReference>
<dbReference type="SMART" id="SM00614">
    <property type="entry name" value="ZnF_BED"/>
    <property type="match status" value="1"/>
</dbReference>
<evidence type="ECO:0000256" key="6">
    <source>
        <dbReference type="ARBA" id="ARBA00023163"/>
    </source>
</evidence>
<evidence type="ECO:0000256" key="7">
    <source>
        <dbReference type="ARBA" id="ARBA00023242"/>
    </source>
</evidence>
<keyword evidence="6" id="KW-0804">Transcription</keyword>
<dbReference type="PANTHER" id="PTHR46481">
    <property type="entry name" value="ZINC FINGER BED DOMAIN-CONTAINING PROTEIN 4"/>
    <property type="match status" value="1"/>
</dbReference>
<keyword evidence="3" id="KW-0863">Zinc-finger</keyword>
<organism evidence="10 11">
    <name type="scientific">Dentiscutata erythropus</name>
    <dbReference type="NCBI Taxonomy" id="1348616"/>
    <lineage>
        <taxon>Eukaryota</taxon>
        <taxon>Fungi</taxon>
        <taxon>Fungi incertae sedis</taxon>
        <taxon>Mucoromycota</taxon>
        <taxon>Glomeromycotina</taxon>
        <taxon>Glomeromycetes</taxon>
        <taxon>Diversisporales</taxon>
        <taxon>Gigasporaceae</taxon>
        <taxon>Dentiscutata</taxon>
    </lineage>
</organism>
<feature type="compositionally biased region" description="Basic residues" evidence="8">
    <location>
        <begin position="278"/>
        <end position="290"/>
    </location>
</feature>
<dbReference type="GO" id="GO:0009791">
    <property type="term" value="P:post-embryonic development"/>
    <property type="evidence" value="ECO:0007669"/>
    <property type="project" value="UniProtKB-ARBA"/>
</dbReference>
<accession>A0A9N9JKN9</accession>
<feature type="non-terminal residue" evidence="10">
    <location>
        <position position="1"/>
    </location>
</feature>
<evidence type="ECO:0000256" key="1">
    <source>
        <dbReference type="ARBA" id="ARBA00004123"/>
    </source>
</evidence>
<dbReference type="PANTHER" id="PTHR46481:SF10">
    <property type="entry name" value="ZINC FINGER BED DOMAIN-CONTAINING PROTEIN 39"/>
    <property type="match status" value="1"/>
</dbReference>
<evidence type="ECO:0000256" key="3">
    <source>
        <dbReference type="ARBA" id="ARBA00022771"/>
    </source>
</evidence>
<proteinExistence type="predicted"/>
<keyword evidence="7" id="KW-0539">Nucleus</keyword>
<keyword evidence="4" id="KW-0862">Zinc</keyword>
<dbReference type="Proteomes" id="UP000789405">
    <property type="component" value="Unassembled WGS sequence"/>
</dbReference>
<evidence type="ECO:0000256" key="5">
    <source>
        <dbReference type="ARBA" id="ARBA00023015"/>
    </source>
</evidence>
<dbReference type="AlphaFoldDB" id="A0A9N9JKN9"/>
<dbReference type="OrthoDB" id="2419948at2759"/>
<evidence type="ECO:0000256" key="4">
    <source>
        <dbReference type="ARBA" id="ARBA00022833"/>
    </source>
</evidence>
<dbReference type="GO" id="GO:0008270">
    <property type="term" value="F:zinc ion binding"/>
    <property type="evidence" value="ECO:0007669"/>
    <property type="project" value="UniProtKB-KW"/>
</dbReference>
<dbReference type="InterPro" id="IPR036236">
    <property type="entry name" value="Znf_C2H2_sf"/>
</dbReference>
<feature type="region of interest" description="Disordered" evidence="8">
    <location>
        <begin position="273"/>
        <end position="293"/>
    </location>
</feature>
<feature type="region of interest" description="Disordered" evidence="8">
    <location>
        <begin position="1"/>
        <end position="46"/>
    </location>
</feature>
<dbReference type="Pfam" id="PF02892">
    <property type="entry name" value="zf-BED"/>
    <property type="match status" value="1"/>
</dbReference>
<sequence length="421" mass="48380">VFTRMSSSVSNHMLEDNIPSANNDEFSGYEEPLESERSPACKSKKRKKHDNSSIVWDHFEVETTENGNFTVCKICKNNNITVKYAHDSSTGNMLGHLWSKHRIDKDHPEGTNTNDSIIKAMHIYQTIDDVPTRWNSSYLAWVRLKELRKAIEYLVIMLPSESERCDRLDGEYLKLINLTENEWRLLDNLISLLKPFYEATNIFSGSSYPTLNLIYPTMRLLIKKFAPSYEQTEDDYADLLFGPINRHEDDPESDIENEFDTLVSSEQLQQPLQAAQGRKNKCNHSKVKKSAHNDSRFKGRRLIETPVTNEGLCDLVKAACFLSLKEYWEVPKKIGLVASFLDPRIKSLKFLGDETIKATTIDTVRTLCTEENYRQPSVGLDKPFNTPDREPATANSLIAALYSNEELNDEIYNETEVDRYL</sequence>
<dbReference type="EMBL" id="CAJVPY010022658">
    <property type="protein sequence ID" value="CAG8783448.1"/>
    <property type="molecule type" value="Genomic_DNA"/>
</dbReference>
<gene>
    <name evidence="10" type="ORF">DERYTH_LOCUS19934</name>
</gene>
<comment type="caution">
    <text evidence="10">The sequence shown here is derived from an EMBL/GenBank/DDBJ whole genome shotgun (WGS) entry which is preliminary data.</text>
</comment>
<evidence type="ECO:0000313" key="10">
    <source>
        <dbReference type="EMBL" id="CAG8783448.1"/>
    </source>
</evidence>
<keyword evidence="2" id="KW-0479">Metal-binding</keyword>
<keyword evidence="5" id="KW-0805">Transcription regulation</keyword>
<evidence type="ECO:0000313" key="11">
    <source>
        <dbReference type="Proteomes" id="UP000789405"/>
    </source>
</evidence>
<feature type="domain" description="BED-type" evidence="9">
    <location>
        <begin position="55"/>
        <end position="102"/>
    </location>
</feature>
<feature type="non-terminal residue" evidence="10">
    <location>
        <position position="421"/>
    </location>
</feature>
<dbReference type="SUPFAM" id="SSF57667">
    <property type="entry name" value="beta-beta-alpha zinc fingers"/>
    <property type="match status" value="1"/>
</dbReference>